<evidence type="ECO:0000256" key="1">
    <source>
        <dbReference type="ARBA" id="ARBA00004141"/>
    </source>
</evidence>
<sequence>MTAVPRRRLCVPKQKRRGVNDGGNLPPVDRGRGAYTYLFASFLFETTTWGGAYAYGVFQEYHTHNPASALYGKASPAATSVVGTLVLAGLHFSPLLTRGFFRTNPHLIKRTSMCTILIAVVSLIIASFFGGNIAALIAFQGIIYGVAAGITFTAVILWLPQWFDKRRGTASGVIYAGSAVGGTVFPLIINALLQRVGFAWTVRIQAAYTLVLMCIAIYLIRPRLPIPSRDAEPRRSLLRSLAPDGLKVLLRPLSLLYIGILVFHAGAFNTVSLYLSSYTTSLGFSPATGTGVLSAFNACAFVSFLTIGRLIDALSTPVLMSICATISALSAFFFWGFSNSLVLLIIFTLVFGATAGGFTTFLTPAAKDISSMNNQETSTVYLALIFLRGIAVVLFPLIAGTIYDSEKGTSFQLYGLGGFRGLVIFTGCMMLVPGALATVVSRYRKSLLVSGTTGATTG</sequence>
<gene>
    <name evidence="5" type="ORF">BCV69DRAFT_287691</name>
</gene>
<dbReference type="SUPFAM" id="SSF103473">
    <property type="entry name" value="MFS general substrate transporter"/>
    <property type="match status" value="1"/>
</dbReference>
<feature type="transmembrane region" description="Helical" evidence="3">
    <location>
        <begin position="341"/>
        <end position="366"/>
    </location>
</feature>
<dbReference type="GeneID" id="37015315"/>
<feature type="transmembrane region" description="Helical" evidence="3">
    <location>
        <begin position="419"/>
        <end position="440"/>
    </location>
</feature>
<keyword evidence="3" id="KW-0472">Membrane</keyword>
<name>A0A316U4Z4_9BASI</name>
<protein>
    <submittedName>
        <fullName evidence="5">MFS general substrate transporter</fullName>
    </submittedName>
</protein>
<feature type="transmembrane region" description="Helical" evidence="3">
    <location>
        <begin position="287"/>
        <end position="307"/>
    </location>
</feature>
<feature type="transmembrane region" description="Helical" evidence="3">
    <location>
        <begin position="34"/>
        <end position="58"/>
    </location>
</feature>
<dbReference type="PANTHER" id="PTHR11360">
    <property type="entry name" value="MONOCARBOXYLATE TRANSPORTER"/>
    <property type="match status" value="1"/>
</dbReference>
<reference evidence="5 6" key="1">
    <citation type="journal article" date="2018" name="Mol. Biol. Evol.">
        <title>Broad Genomic Sampling Reveals a Smut Pathogenic Ancestry of the Fungal Clade Ustilaginomycotina.</title>
        <authorList>
            <person name="Kijpornyongpan T."/>
            <person name="Mondo S.J."/>
            <person name="Barry K."/>
            <person name="Sandor L."/>
            <person name="Lee J."/>
            <person name="Lipzen A."/>
            <person name="Pangilinan J."/>
            <person name="LaButti K."/>
            <person name="Hainaut M."/>
            <person name="Henrissat B."/>
            <person name="Grigoriev I.V."/>
            <person name="Spatafora J.W."/>
            <person name="Aime M.C."/>
        </authorList>
    </citation>
    <scope>NUCLEOTIDE SEQUENCE [LARGE SCALE GENOMIC DNA]</scope>
    <source>
        <strain evidence="5 6">MCA 4718</strain>
    </source>
</reference>
<dbReference type="Gene3D" id="1.20.1250.20">
    <property type="entry name" value="MFS general substrate transporter like domains"/>
    <property type="match status" value="1"/>
</dbReference>
<comment type="subcellular location">
    <subcellularLocation>
        <location evidence="1">Membrane</location>
        <topology evidence="1">Multi-pass membrane protein</topology>
    </subcellularLocation>
</comment>
<dbReference type="InterPro" id="IPR050327">
    <property type="entry name" value="Proton-linked_MCT"/>
</dbReference>
<dbReference type="PROSITE" id="PS50850">
    <property type="entry name" value="MFS"/>
    <property type="match status" value="1"/>
</dbReference>
<dbReference type="GO" id="GO:0022857">
    <property type="term" value="F:transmembrane transporter activity"/>
    <property type="evidence" value="ECO:0007669"/>
    <property type="project" value="InterPro"/>
</dbReference>
<keyword evidence="6" id="KW-1185">Reference proteome</keyword>
<dbReference type="Proteomes" id="UP000245942">
    <property type="component" value="Unassembled WGS sequence"/>
</dbReference>
<dbReference type="Pfam" id="PF07690">
    <property type="entry name" value="MFS_1"/>
    <property type="match status" value="1"/>
</dbReference>
<feature type="transmembrane region" description="Helical" evidence="3">
    <location>
        <begin position="314"/>
        <end position="335"/>
    </location>
</feature>
<dbReference type="InterPro" id="IPR020846">
    <property type="entry name" value="MFS_dom"/>
</dbReference>
<accession>A0A316U4Z4</accession>
<evidence type="ECO:0000313" key="6">
    <source>
        <dbReference type="Proteomes" id="UP000245942"/>
    </source>
</evidence>
<evidence type="ECO:0000256" key="2">
    <source>
        <dbReference type="ARBA" id="ARBA00006727"/>
    </source>
</evidence>
<feature type="transmembrane region" description="Helical" evidence="3">
    <location>
        <begin position="198"/>
        <end position="220"/>
    </location>
</feature>
<dbReference type="InterPro" id="IPR036259">
    <property type="entry name" value="MFS_trans_sf"/>
</dbReference>
<dbReference type="EMBL" id="KZ819329">
    <property type="protein sequence ID" value="PWN19898.1"/>
    <property type="molecule type" value="Genomic_DNA"/>
</dbReference>
<dbReference type="OrthoDB" id="2213137at2759"/>
<feature type="domain" description="Major facilitator superfamily (MFS) profile" evidence="4">
    <location>
        <begin position="33"/>
        <end position="445"/>
    </location>
</feature>
<feature type="transmembrane region" description="Helical" evidence="3">
    <location>
        <begin position="78"/>
        <end position="101"/>
    </location>
</feature>
<feature type="transmembrane region" description="Helical" evidence="3">
    <location>
        <begin position="378"/>
        <end position="399"/>
    </location>
</feature>
<dbReference type="GO" id="GO:0016020">
    <property type="term" value="C:membrane"/>
    <property type="evidence" value="ECO:0007669"/>
    <property type="project" value="UniProtKB-SubCell"/>
</dbReference>
<feature type="transmembrane region" description="Helical" evidence="3">
    <location>
        <begin position="172"/>
        <end position="192"/>
    </location>
</feature>
<keyword evidence="3" id="KW-0812">Transmembrane</keyword>
<feature type="transmembrane region" description="Helical" evidence="3">
    <location>
        <begin position="255"/>
        <end position="275"/>
    </location>
</feature>
<feature type="transmembrane region" description="Helical" evidence="3">
    <location>
        <begin position="141"/>
        <end position="160"/>
    </location>
</feature>
<evidence type="ECO:0000259" key="4">
    <source>
        <dbReference type="PROSITE" id="PS50850"/>
    </source>
</evidence>
<keyword evidence="3" id="KW-1133">Transmembrane helix</keyword>
<comment type="similarity">
    <text evidence="2">Belongs to the major facilitator superfamily. Monocarboxylate porter (TC 2.A.1.13) family.</text>
</comment>
<organism evidence="5 6">
    <name type="scientific">Pseudomicrostroma glucosiphilum</name>
    <dbReference type="NCBI Taxonomy" id="1684307"/>
    <lineage>
        <taxon>Eukaryota</taxon>
        <taxon>Fungi</taxon>
        <taxon>Dikarya</taxon>
        <taxon>Basidiomycota</taxon>
        <taxon>Ustilaginomycotina</taxon>
        <taxon>Exobasidiomycetes</taxon>
        <taxon>Microstromatales</taxon>
        <taxon>Microstromatales incertae sedis</taxon>
        <taxon>Pseudomicrostroma</taxon>
    </lineage>
</organism>
<dbReference type="InterPro" id="IPR011701">
    <property type="entry name" value="MFS"/>
</dbReference>
<dbReference type="RefSeq" id="XP_025347058.1">
    <property type="nucleotide sequence ID" value="XM_025493581.1"/>
</dbReference>
<feature type="transmembrane region" description="Helical" evidence="3">
    <location>
        <begin position="113"/>
        <end position="135"/>
    </location>
</feature>
<evidence type="ECO:0000313" key="5">
    <source>
        <dbReference type="EMBL" id="PWN19898.1"/>
    </source>
</evidence>
<dbReference type="AlphaFoldDB" id="A0A316U4Z4"/>
<evidence type="ECO:0000256" key="3">
    <source>
        <dbReference type="SAM" id="Phobius"/>
    </source>
</evidence>
<dbReference type="PANTHER" id="PTHR11360:SF287">
    <property type="entry name" value="MFS MONOCARBOXYLATE TRANSPORTER"/>
    <property type="match status" value="1"/>
</dbReference>
<proteinExistence type="inferred from homology"/>